<dbReference type="InterPro" id="IPR044722">
    <property type="entry name" value="SecA_SF2_C"/>
</dbReference>
<dbReference type="STRING" id="1461694.ATO9_13510"/>
<keyword evidence="4 9" id="KW-0067">ATP-binding</keyword>
<name>A0A0A0EDY5_9RHOB</name>
<feature type="binding site" evidence="9">
    <location>
        <position position="532"/>
    </location>
    <ligand>
        <name>ATP</name>
        <dbReference type="ChEBI" id="CHEBI:30616"/>
    </ligand>
</feature>
<dbReference type="CDD" id="cd18803">
    <property type="entry name" value="SF2_C_secA"/>
    <property type="match status" value="1"/>
</dbReference>
<dbReference type="SMART" id="SM00957">
    <property type="entry name" value="SecA_DEAD"/>
    <property type="match status" value="1"/>
</dbReference>
<keyword evidence="12" id="KW-1185">Reference proteome</keyword>
<comment type="subunit">
    <text evidence="9">Monomer and homodimer. Part of the essential Sec protein translocation apparatus which comprises SecA, SecYEG and auxiliary proteins SecDF-YajC and YidC.</text>
</comment>
<evidence type="ECO:0000313" key="11">
    <source>
        <dbReference type="EMBL" id="KGM48634.1"/>
    </source>
</evidence>
<dbReference type="PANTHER" id="PTHR30612:SF0">
    <property type="entry name" value="CHLOROPLAST PROTEIN-TRANSPORTING ATPASE"/>
    <property type="match status" value="1"/>
</dbReference>
<feature type="domain" description="SecA family profile" evidence="10">
    <location>
        <begin position="25"/>
        <end position="610"/>
    </location>
</feature>
<keyword evidence="9" id="KW-0963">Cytoplasm</keyword>
<dbReference type="InterPro" id="IPR020937">
    <property type="entry name" value="SecA_CS"/>
</dbReference>
<dbReference type="GO" id="GO:0017038">
    <property type="term" value="P:protein import"/>
    <property type="evidence" value="ECO:0007669"/>
    <property type="project" value="InterPro"/>
</dbReference>
<dbReference type="PRINTS" id="PR00906">
    <property type="entry name" value="SECA"/>
</dbReference>
<evidence type="ECO:0000256" key="2">
    <source>
        <dbReference type="ARBA" id="ARBA00022475"/>
    </source>
</evidence>
<dbReference type="GO" id="GO:0005829">
    <property type="term" value="C:cytosol"/>
    <property type="evidence" value="ECO:0007669"/>
    <property type="project" value="TreeGrafter"/>
</dbReference>
<sequence>MGRDRAPTACPERRHPRLKWWDEAALVALTRLHPRARPVSPGDWRFAGRVIRRGRRLADLDDAALQKAAQALRPALLEQGLTGPAVTDSFALVREATFRTLGYRHHKVQIMGARHILAGHLTEMATGEGKTATTALAACTAALAGVPTHVVTVNEYLRERDYETLRPIYDLLGLSSAQVAPDTDPAAKAEAYRAAILHVSNTTLVFDYLRGRLGRDDLVSPQRRAAMRLAQGAAPPVTPPGLSFAIVDEVDSILIDEAQTPLIIAAPHQQVGAEDCALALSVARGLRQGADFTIRADARRIDLTDAGRQRVARAIDAAAGLWTIPRAREELIGHALSALHLHHRDQHYIVTEGKVQIVDEFTGRVLADRQWQAGLHQMVEVKEGLTVSEARRTLAQITYQEFFRRYLWFGGMSGTLSEVGRELSRVYDRPIARIPTNRRLRRRHFRTRLFRGEPRKIAAIVARARRMARKGRPVLIGTRSVDVSERISVALGAHPHQVLNARQDAEEARIIATAGVAGQITIATNMAGRGTDIKLSDAARQAGGLHVILSEFHESRRIDRQLMGRAGRQGDPGSTEAFVAVTDPVLRRFAGGLCAFARLMPWPVPGRLPSILATPLRRSAQARAERLGARNRAATLRRSARLADLMAFTGHRTQ</sequence>
<evidence type="ECO:0000256" key="1">
    <source>
        <dbReference type="ARBA" id="ARBA00022448"/>
    </source>
</evidence>
<dbReference type="SUPFAM" id="SSF81767">
    <property type="entry name" value="Pre-protein crosslinking domain of SecA"/>
    <property type="match status" value="1"/>
</dbReference>
<keyword evidence="3 9" id="KW-0547">Nucleotide-binding</keyword>
<dbReference type="InterPro" id="IPR000185">
    <property type="entry name" value="SecA"/>
</dbReference>
<dbReference type="SMART" id="SM00958">
    <property type="entry name" value="SecA_PP_bind"/>
    <property type="match status" value="1"/>
</dbReference>
<keyword evidence="8 9" id="KW-0472">Membrane</keyword>
<dbReference type="Pfam" id="PF01043">
    <property type="entry name" value="SecA_PP_bind"/>
    <property type="match status" value="1"/>
</dbReference>
<evidence type="ECO:0000256" key="6">
    <source>
        <dbReference type="ARBA" id="ARBA00022967"/>
    </source>
</evidence>
<dbReference type="GO" id="GO:0005524">
    <property type="term" value="F:ATP binding"/>
    <property type="evidence" value="ECO:0007669"/>
    <property type="project" value="UniProtKB-UniRule"/>
</dbReference>
<comment type="subcellular location">
    <subcellularLocation>
        <location evidence="9">Cell membrane</location>
        <topology evidence="9">Peripheral membrane protein</topology>
        <orientation evidence="9">Cytoplasmic side</orientation>
    </subcellularLocation>
    <subcellularLocation>
        <location evidence="9">Cytoplasm</location>
    </subcellularLocation>
    <text evidence="9">Distribution is 50-50.</text>
</comment>
<dbReference type="GO" id="GO:0043952">
    <property type="term" value="P:protein transport by the Sec complex"/>
    <property type="evidence" value="ECO:0007669"/>
    <property type="project" value="TreeGrafter"/>
</dbReference>
<evidence type="ECO:0000256" key="7">
    <source>
        <dbReference type="ARBA" id="ARBA00023010"/>
    </source>
</evidence>
<dbReference type="GO" id="GO:0008564">
    <property type="term" value="F:protein-exporting ATPase activity"/>
    <property type="evidence" value="ECO:0007669"/>
    <property type="project" value="UniProtKB-EC"/>
</dbReference>
<dbReference type="InterPro" id="IPR027417">
    <property type="entry name" value="P-loop_NTPase"/>
</dbReference>
<dbReference type="Gene3D" id="3.40.50.300">
    <property type="entry name" value="P-loop containing nucleotide triphosphate hydrolases"/>
    <property type="match status" value="2"/>
</dbReference>
<dbReference type="FunFam" id="3.40.50.300:FF:000429">
    <property type="entry name" value="Preprotein translocase subunit SecA"/>
    <property type="match status" value="1"/>
</dbReference>
<evidence type="ECO:0000256" key="3">
    <source>
        <dbReference type="ARBA" id="ARBA00022741"/>
    </source>
</evidence>
<organism evidence="11 12">
    <name type="scientific">Pseudooceanicola atlanticus</name>
    <dbReference type="NCBI Taxonomy" id="1461694"/>
    <lineage>
        <taxon>Bacteria</taxon>
        <taxon>Pseudomonadati</taxon>
        <taxon>Pseudomonadota</taxon>
        <taxon>Alphaproteobacteria</taxon>
        <taxon>Rhodobacterales</taxon>
        <taxon>Paracoccaceae</taxon>
        <taxon>Pseudooceanicola</taxon>
    </lineage>
</organism>
<dbReference type="Proteomes" id="UP000030004">
    <property type="component" value="Unassembled WGS sequence"/>
</dbReference>
<dbReference type="eggNOG" id="COG0653">
    <property type="taxonomic scope" value="Bacteria"/>
</dbReference>
<dbReference type="InterPro" id="IPR011115">
    <property type="entry name" value="SecA_DEAD"/>
</dbReference>
<comment type="similarity">
    <text evidence="9">Belongs to the SecA family.</text>
</comment>
<comment type="caution">
    <text evidence="11">The sequence shown here is derived from an EMBL/GenBank/DDBJ whole genome shotgun (WGS) entry which is preliminary data.</text>
</comment>
<keyword evidence="2 9" id="KW-1003">Cell membrane</keyword>
<dbReference type="SUPFAM" id="SSF52540">
    <property type="entry name" value="P-loop containing nucleoside triphosphate hydrolases"/>
    <property type="match status" value="2"/>
</dbReference>
<comment type="catalytic activity">
    <reaction evidence="9">
        <text>ATP + H2O + cellular proteinSide 1 = ADP + phosphate + cellular proteinSide 2.</text>
        <dbReference type="EC" id="7.4.2.8"/>
    </reaction>
</comment>
<evidence type="ECO:0000256" key="5">
    <source>
        <dbReference type="ARBA" id="ARBA00022927"/>
    </source>
</evidence>
<keyword evidence="5 9" id="KW-0653">Protein transport</keyword>
<protein>
    <recommendedName>
        <fullName evidence="9">Protein translocase subunit SecA</fullName>
        <ecNumber evidence="9">7.4.2.8</ecNumber>
    </recommendedName>
</protein>
<dbReference type="PROSITE" id="PS01312">
    <property type="entry name" value="SECA"/>
    <property type="match status" value="1"/>
</dbReference>
<dbReference type="GO" id="GO:0006605">
    <property type="term" value="P:protein targeting"/>
    <property type="evidence" value="ECO:0007669"/>
    <property type="project" value="UniProtKB-UniRule"/>
</dbReference>
<dbReference type="HAMAP" id="MF_01382">
    <property type="entry name" value="SecA"/>
    <property type="match status" value="1"/>
</dbReference>
<feature type="binding site" evidence="9">
    <location>
        <position position="109"/>
    </location>
    <ligand>
        <name>ATP</name>
        <dbReference type="ChEBI" id="CHEBI:30616"/>
    </ligand>
</feature>
<dbReference type="PANTHER" id="PTHR30612">
    <property type="entry name" value="SECA INNER MEMBRANE COMPONENT OF SEC PROTEIN SECRETION SYSTEM"/>
    <property type="match status" value="1"/>
</dbReference>
<dbReference type="GO" id="GO:0005886">
    <property type="term" value="C:plasma membrane"/>
    <property type="evidence" value="ECO:0007669"/>
    <property type="project" value="UniProtKB-SubCell"/>
</dbReference>
<dbReference type="Pfam" id="PF21090">
    <property type="entry name" value="P-loop_SecA"/>
    <property type="match status" value="2"/>
</dbReference>
<reference evidence="11 12" key="1">
    <citation type="journal article" date="2015" name="Antonie Van Leeuwenhoek">
        <title>Pseudooceanicola atlanticus gen. nov. sp. nov., isolated from surface seawater of the Atlantic Ocean and reclassification of Oceanicola batsensis, Oceanicola marinus, Oceanicola nitratireducens, Oceanicola nanhaiensis, Oceanicola antarcticus and Oceanicola flagellatus, as Pseudooceanicola batsensis comb. nov., Pseudooceanicola marinus comb. nov., Pseudooceanicola nitratireducens comb. nov., Pseudooceanicola nanhaiensis comb. nov., Pseudooceanicola antarcticus comb. nov., and Pseudooceanicola flagellatus comb. nov.</title>
        <authorList>
            <person name="Lai Q."/>
            <person name="Li G."/>
            <person name="Liu X."/>
            <person name="Du Y."/>
            <person name="Sun F."/>
            <person name="Shao Z."/>
        </authorList>
    </citation>
    <scope>NUCLEOTIDE SEQUENCE [LARGE SCALE GENOMIC DNA]</scope>
    <source>
        <strain evidence="11 12">22II-s11g</strain>
    </source>
</reference>
<accession>A0A0A0EDY5</accession>
<dbReference type="InterPro" id="IPR014018">
    <property type="entry name" value="SecA_motor_DEAD"/>
</dbReference>
<keyword evidence="6 9" id="KW-1278">Translocase</keyword>
<evidence type="ECO:0000259" key="10">
    <source>
        <dbReference type="PROSITE" id="PS51196"/>
    </source>
</evidence>
<evidence type="ECO:0000256" key="4">
    <source>
        <dbReference type="ARBA" id="ARBA00022840"/>
    </source>
</evidence>
<dbReference type="InterPro" id="IPR036670">
    <property type="entry name" value="SecA_X-link_sf"/>
</dbReference>
<dbReference type="InterPro" id="IPR011130">
    <property type="entry name" value="SecA_preprotein_X-link_dom"/>
</dbReference>
<comment type="function">
    <text evidence="9">Part of the Sec protein translocase complex. Interacts with the SecYEG preprotein conducting channel. Has a central role in coupling the hydrolysis of ATP to the transfer of proteins into and across the cell membrane, serving both as a receptor for the preprotein-SecB complex and as an ATP-driven molecular motor driving the stepwise translocation of polypeptide chains across the membrane.</text>
</comment>
<dbReference type="EMBL" id="AQQX01000004">
    <property type="protein sequence ID" value="KGM48634.1"/>
    <property type="molecule type" value="Genomic_DNA"/>
</dbReference>
<proteinExistence type="inferred from homology"/>
<keyword evidence="7 9" id="KW-0811">Translocation</keyword>
<evidence type="ECO:0000256" key="9">
    <source>
        <dbReference type="HAMAP-Rule" id="MF_01382"/>
    </source>
</evidence>
<keyword evidence="1 9" id="KW-0813">Transport</keyword>
<feature type="binding site" evidence="9">
    <location>
        <begin position="127"/>
        <end position="131"/>
    </location>
    <ligand>
        <name>ATP</name>
        <dbReference type="ChEBI" id="CHEBI:30616"/>
    </ligand>
</feature>
<gene>
    <name evidence="9" type="primary">secA</name>
    <name evidence="11" type="ORF">ATO9_13510</name>
</gene>
<dbReference type="AlphaFoldDB" id="A0A0A0EDY5"/>
<evidence type="ECO:0000256" key="8">
    <source>
        <dbReference type="ARBA" id="ARBA00023136"/>
    </source>
</evidence>
<evidence type="ECO:0000313" key="12">
    <source>
        <dbReference type="Proteomes" id="UP000030004"/>
    </source>
</evidence>
<dbReference type="Gene3D" id="3.90.1440.10">
    <property type="entry name" value="SecA, preprotein cross-linking domain"/>
    <property type="match status" value="1"/>
</dbReference>
<dbReference type="PROSITE" id="PS51196">
    <property type="entry name" value="SECA_MOTOR_DEAD"/>
    <property type="match status" value="1"/>
</dbReference>
<dbReference type="GO" id="GO:0065002">
    <property type="term" value="P:intracellular protein transmembrane transport"/>
    <property type="evidence" value="ECO:0007669"/>
    <property type="project" value="UniProtKB-UniRule"/>
</dbReference>
<dbReference type="EC" id="7.4.2.8" evidence="9"/>
<dbReference type="Pfam" id="PF07517">
    <property type="entry name" value="SecA_DEAD"/>
    <property type="match status" value="1"/>
</dbReference>
<dbReference type="GO" id="GO:0031522">
    <property type="term" value="C:cell envelope Sec protein transport complex"/>
    <property type="evidence" value="ECO:0007669"/>
    <property type="project" value="TreeGrafter"/>
</dbReference>